<organism evidence="1">
    <name type="scientific">marine metagenome</name>
    <dbReference type="NCBI Taxonomy" id="408172"/>
    <lineage>
        <taxon>unclassified sequences</taxon>
        <taxon>metagenomes</taxon>
        <taxon>ecological metagenomes</taxon>
    </lineage>
</organism>
<dbReference type="AlphaFoldDB" id="A0A382NRJ2"/>
<feature type="non-terminal residue" evidence="1">
    <location>
        <position position="1"/>
    </location>
</feature>
<protein>
    <submittedName>
        <fullName evidence="1">Uncharacterized protein</fullName>
    </submittedName>
</protein>
<evidence type="ECO:0000313" key="1">
    <source>
        <dbReference type="EMBL" id="SVC63803.1"/>
    </source>
</evidence>
<accession>A0A382NRJ2</accession>
<sequence length="23" mass="2454">VFDMMGIVGQRAKGYMIGVVANP</sequence>
<gene>
    <name evidence="1" type="ORF">METZ01_LOCUS316657</name>
</gene>
<reference evidence="1" key="1">
    <citation type="submission" date="2018-05" db="EMBL/GenBank/DDBJ databases">
        <authorList>
            <person name="Lanie J.A."/>
            <person name="Ng W.-L."/>
            <person name="Kazmierczak K.M."/>
            <person name="Andrzejewski T.M."/>
            <person name="Davidsen T.M."/>
            <person name="Wayne K.J."/>
            <person name="Tettelin H."/>
            <person name="Glass J.I."/>
            <person name="Rusch D."/>
            <person name="Podicherti R."/>
            <person name="Tsui H.-C.T."/>
            <person name="Winkler M.E."/>
        </authorList>
    </citation>
    <scope>NUCLEOTIDE SEQUENCE</scope>
</reference>
<proteinExistence type="predicted"/>
<name>A0A382NRJ2_9ZZZZ</name>
<dbReference type="EMBL" id="UINC01102295">
    <property type="protein sequence ID" value="SVC63803.1"/>
    <property type="molecule type" value="Genomic_DNA"/>
</dbReference>